<dbReference type="RefSeq" id="WP_252165817.1">
    <property type="nucleotide sequence ID" value="NZ_CP084930.1"/>
</dbReference>
<evidence type="ECO:0000313" key="3">
    <source>
        <dbReference type="EMBL" id="USI72008.1"/>
    </source>
</evidence>
<proteinExistence type="predicted"/>
<evidence type="ECO:0000256" key="1">
    <source>
        <dbReference type="SAM" id="MobiDB-lite"/>
    </source>
</evidence>
<evidence type="ECO:0000259" key="2">
    <source>
        <dbReference type="Pfam" id="PF10135"/>
    </source>
</evidence>
<name>A0ABY4X534_9SPHN</name>
<feature type="domain" description="Flagellar protein FlgJ N-terminal" evidence="2">
    <location>
        <begin position="41"/>
        <end position="89"/>
    </location>
</feature>
<dbReference type="EMBL" id="CP084930">
    <property type="protein sequence ID" value="USI72008.1"/>
    <property type="molecule type" value="Genomic_DNA"/>
</dbReference>
<protein>
    <submittedName>
        <fullName evidence="3">Rod-binding protein</fullName>
    </submittedName>
</protein>
<evidence type="ECO:0000313" key="4">
    <source>
        <dbReference type="Proteomes" id="UP001056937"/>
    </source>
</evidence>
<feature type="region of interest" description="Disordered" evidence="1">
    <location>
        <begin position="1"/>
        <end position="25"/>
    </location>
</feature>
<keyword evidence="4" id="KW-1185">Reference proteome</keyword>
<dbReference type="InterPro" id="IPR019301">
    <property type="entry name" value="Flagellar_prot_FlgJ_N"/>
</dbReference>
<organism evidence="3 4">
    <name type="scientific">Sphingomonas morindae</name>
    <dbReference type="NCBI Taxonomy" id="1541170"/>
    <lineage>
        <taxon>Bacteria</taxon>
        <taxon>Pseudomonadati</taxon>
        <taxon>Pseudomonadota</taxon>
        <taxon>Alphaproteobacteria</taxon>
        <taxon>Sphingomonadales</taxon>
        <taxon>Sphingomonadaceae</taxon>
        <taxon>Sphingomonas</taxon>
    </lineage>
</organism>
<dbReference type="Proteomes" id="UP001056937">
    <property type="component" value="Chromosome 1"/>
</dbReference>
<sequence>MIDGSSAPPPGPPAASTAAPPDRVRQTAREFEAVLLGQMFKPMMETVATNTGFDGGQAEEMMRGLLAEELGRAVAVRGGIGLAPAVADQIMKLQEGRGDGR</sequence>
<accession>A0ABY4X534</accession>
<reference evidence="3" key="1">
    <citation type="journal article" date="2022" name="Toxins">
        <title>Genomic Analysis of Sphingopyxis sp. USTB-05 for Biodegrading Cyanobacterial Hepatotoxins.</title>
        <authorList>
            <person name="Liu C."/>
            <person name="Xu Q."/>
            <person name="Zhao Z."/>
            <person name="Zhang H."/>
            <person name="Liu X."/>
            <person name="Yin C."/>
            <person name="Liu Y."/>
            <person name="Yan H."/>
        </authorList>
    </citation>
    <scope>NUCLEOTIDE SEQUENCE</scope>
    <source>
        <strain evidence="3">NBD5</strain>
    </source>
</reference>
<dbReference type="Pfam" id="PF10135">
    <property type="entry name" value="Rod-binding"/>
    <property type="match status" value="1"/>
</dbReference>
<gene>
    <name evidence="3" type="ORF">LHA26_11890</name>
</gene>